<evidence type="ECO:0000313" key="3">
    <source>
        <dbReference type="Proteomes" id="UP000198775"/>
    </source>
</evidence>
<evidence type="ECO:0000256" key="1">
    <source>
        <dbReference type="SAM" id="MobiDB-lite"/>
    </source>
</evidence>
<gene>
    <name evidence="2" type="ORF">SAMN05216388_101777</name>
</gene>
<feature type="compositionally biased region" description="Basic and acidic residues" evidence="1">
    <location>
        <begin position="8"/>
        <end position="20"/>
    </location>
</feature>
<dbReference type="RefSeq" id="WP_092662095.1">
    <property type="nucleotide sequence ID" value="NZ_FOCX01000017.1"/>
</dbReference>
<protein>
    <submittedName>
        <fullName evidence="2">Uncharacterized protein</fullName>
    </submittedName>
</protein>
<dbReference type="AlphaFoldDB" id="A0A1H8RY15"/>
<dbReference type="EMBL" id="FOCX01000017">
    <property type="protein sequence ID" value="SEO71260.1"/>
    <property type="molecule type" value="Genomic_DNA"/>
</dbReference>
<evidence type="ECO:0000313" key="2">
    <source>
        <dbReference type="EMBL" id="SEO71260.1"/>
    </source>
</evidence>
<accession>A0A1H8RY15</accession>
<keyword evidence="3" id="KW-1185">Reference proteome</keyword>
<proteinExistence type="predicted"/>
<dbReference type="Proteomes" id="UP000198775">
    <property type="component" value="Unassembled WGS sequence"/>
</dbReference>
<organism evidence="2 3">
    <name type="scientific">Halorientalis persicus</name>
    <dbReference type="NCBI Taxonomy" id="1367881"/>
    <lineage>
        <taxon>Archaea</taxon>
        <taxon>Methanobacteriati</taxon>
        <taxon>Methanobacteriota</taxon>
        <taxon>Stenosarchaea group</taxon>
        <taxon>Halobacteria</taxon>
        <taxon>Halobacteriales</taxon>
        <taxon>Haloarculaceae</taxon>
        <taxon>Halorientalis</taxon>
    </lineage>
</organism>
<name>A0A1H8RY15_9EURY</name>
<sequence>MSLKPGQSHKDDAQHTETRTAAEALSAGDAVALDANGELVTADGTNNPTVYGVVGHDDGDGYAAGDDVLVTYSGPVVANVAAGVGPGVELGASATEGQLAGGTSAKGIMTMYGEGAAPGGIPDIPTGYAHVDV</sequence>
<feature type="region of interest" description="Disordered" evidence="1">
    <location>
        <begin position="1"/>
        <end position="21"/>
    </location>
</feature>
<reference evidence="3" key="1">
    <citation type="submission" date="2016-10" db="EMBL/GenBank/DDBJ databases">
        <authorList>
            <person name="Varghese N."/>
            <person name="Submissions S."/>
        </authorList>
    </citation>
    <scope>NUCLEOTIDE SEQUENCE [LARGE SCALE GENOMIC DNA]</scope>
    <source>
        <strain evidence="3">IBRC-M 10043</strain>
    </source>
</reference>